<feature type="signal peptide" evidence="1">
    <location>
        <begin position="1"/>
        <end position="19"/>
    </location>
</feature>
<proteinExistence type="predicted"/>
<dbReference type="Proteomes" id="UP000470302">
    <property type="component" value="Unassembled WGS sequence"/>
</dbReference>
<evidence type="ECO:0000259" key="2">
    <source>
        <dbReference type="Pfam" id="PF14534"/>
    </source>
</evidence>
<evidence type="ECO:0000256" key="1">
    <source>
        <dbReference type="SAM" id="SignalP"/>
    </source>
</evidence>
<evidence type="ECO:0000313" key="3">
    <source>
        <dbReference type="EMBL" id="MYM89316.1"/>
    </source>
</evidence>
<name>A0A845G842_9BURK</name>
<comment type="caution">
    <text evidence="3">The sequence shown here is derived from an EMBL/GenBank/DDBJ whole genome shotgun (WGS) entry which is preliminary data.</text>
</comment>
<feature type="chain" id="PRO_5032591434" evidence="1">
    <location>
        <begin position="20"/>
        <end position="142"/>
    </location>
</feature>
<evidence type="ECO:0000313" key="4">
    <source>
        <dbReference type="Proteomes" id="UP000470302"/>
    </source>
</evidence>
<feature type="domain" description="DUF4440" evidence="2">
    <location>
        <begin position="25"/>
        <end position="131"/>
    </location>
</feature>
<accession>A0A845G842</accession>
<dbReference type="InterPro" id="IPR027843">
    <property type="entry name" value="DUF4440"/>
</dbReference>
<dbReference type="AlphaFoldDB" id="A0A845G842"/>
<reference evidence="3 4" key="1">
    <citation type="submission" date="2020-01" db="EMBL/GenBank/DDBJ databases">
        <title>Novel species isolated from a subtropical stream in China.</title>
        <authorList>
            <person name="Lu H."/>
        </authorList>
    </citation>
    <scope>NUCLEOTIDE SEQUENCE [LARGE SCALE GENOMIC DNA]</scope>
    <source>
        <strain evidence="3 4">FT82W</strain>
    </source>
</reference>
<dbReference type="EMBL" id="WWCW01000071">
    <property type="protein sequence ID" value="MYM89316.1"/>
    <property type="molecule type" value="Genomic_DNA"/>
</dbReference>
<organism evidence="3 4">
    <name type="scientific">Duganella vulcania</name>
    <dbReference type="NCBI Taxonomy" id="2692166"/>
    <lineage>
        <taxon>Bacteria</taxon>
        <taxon>Pseudomonadati</taxon>
        <taxon>Pseudomonadota</taxon>
        <taxon>Betaproteobacteria</taxon>
        <taxon>Burkholderiales</taxon>
        <taxon>Oxalobacteraceae</taxon>
        <taxon>Telluria group</taxon>
        <taxon>Duganella</taxon>
    </lineage>
</organism>
<dbReference type="SUPFAM" id="SSF54427">
    <property type="entry name" value="NTF2-like"/>
    <property type="match status" value="1"/>
</dbReference>
<dbReference type="Gene3D" id="3.10.450.50">
    <property type="match status" value="1"/>
</dbReference>
<dbReference type="RefSeq" id="WP_161098260.1">
    <property type="nucleotide sequence ID" value="NZ_WWCW01000071.1"/>
</dbReference>
<sequence length="142" mass="15766">MRHLISLLALSTFSAPLFAATPTETVAAFHAALLDANPGKASALLAPDIQIYESGYVEHSRDEYSGHHIKGDIEFAKTTKNQVLKHSERIEGNLAVVMQETETTGQYKGNNVHHFGTETAILEKQGDQWMIVHIHWSSRKSK</sequence>
<dbReference type="InterPro" id="IPR032710">
    <property type="entry name" value="NTF2-like_dom_sf"/>
</dbReference>
<protein>
    <submittedName>
        <fullName evidence="3">DUF4440 domain-containing protein</fullName>
    </submittedName>
</protein>
<gene>
    <name evidence="3" type="ORF">GTP91_19330</name>
</gene>
<keyword evidence="1" id="KW-0732">Signal</keyword>
<dbReference type="Pfam" id="PF14534">
    <property type="entry name" value="DUF4440"/>
    <property type="match status" value="1"/>
</dbReference>